<sequence length="245" mass="28075">MDDFDKMKNGVLSLTHLAKLKCINNAHIINDIGYTPYHLVEPILKKKTAKSLKQMEERSPQIIDNSEELWAALLKRDFPDRPPIQAVLQDGKRTNITSRDLYDKYFNERETQRLNAVDNLKIMTKNLKVLKDKTKVKAVDKVLPMTIKKKRQNSSVPLTKAPFKSNLLQKARMANKQRVRNFIQPSQQLQRVTPCFTSQGSMTKLGQAITTKPANKNWVKLGQAVGARKRLQTNPGPNRGKRFKN</sequence>
<protein>
    <submittedName>
        <fullName evidence="2">Elongin-A</fullName>
    </submittedName>
</protein>
<comment type="caution">
    <text evidence="2">The sequence shown here is derived from an EMBL/GenBank/DDBJ whole genome shotgun (WGS) entry which is preliminary data.</text>
</comment>
<dbReference type="PANTHER" id="PTHR15141">
    <property type="entry name" value="TRANSCRIPTION ELONGATION FACTOR B POLYPEPTIDE 3"/>
    <property type="match status" value="1"/>
</dbReference>
<evidence type="ECO:0000256" key="1">
    <source>
        <dbReference type="SAM" id="MobiDB-lite"/>
    </source>
</evidence>
<proteinExistence type="predicted"/>
<dbReference type="EMBL" id="MQVM01000005">
    <property type="protein sequence ID" value="ONH75855.1"/>
    <property type="molecule type" value="Genomic_DNA"/>
</dbReference>
<organism evidence="2 3">
    <name type="scientific">Pichia kudriavzevii</name>
    <name type="common">Yeast</name>
    <name type="synonym">Issatchenkia orientalis</name>
    <dbReference type="NCBI Taxonomy" id="4909"/>
    <lineage>
        <taxon>Eukaryota</taxon>
        <taxon>Fungi</taxon>
        <taxon>Dikarya</taxon>
        <taxon>Ascomycota</taxon>
        <taxon>Saccharomycotina</taxon>
        <taxon>Pichiomycetes</taxon>
        <taxon>Pichiales</taxon>
        <taxon>Pichiaceae</taxon>
        <taxon>Pichia</taxon>
    </lineage>
</organism>
<dbReference type="PANTHER" id="PTHR15141:SF76">
    <property type="entry name" value="TRANSCRIPTION ELONGATION FACTOR B POLYPEPTIDE 3"/>
    <property type="match status" value="1"/>
</dbReference>
<gene>
    <name evidence="2" type="ORF">BOH78_1517</name>
</gene>
<evidence type="ECO:0000313" key="3">
    <source>
        <dbReference type="Proteomes" id="UP000189274"/>
    </source>
</evidence>
<dbReference type="AlphaFoldDB" id="A0A1V2LQ46"/>
<evidence type="ECO:0000313" key="2">
    <source>
        <dbReference type="EMBL" id="ONH75855.1"/>
    </source>
</evidence>
<accession>A0A1V2LQ46</accession>
<feature type="region of interest" description="Disordered" evidence="1">
    <location>
        <begin position="226"/>
        <end position="245"/>
    </location>
</feature>
<reference evidence="3" key="1">
    <citation type="journal article" date="2017" name="Genome Announc.">
        <title>Genome sequences of Cyberlindnera fabianii 65, Pichia kudriavzevii 129, and Saccharomyces cerevisiae 131 isolated from fermented masau fruits in Zimbabwe.</title>
        <authorList>
            <person name="van Rijswijck I.M.H."/>
            <person name="Derks M.F.L."/>
            <person name="Abee T."/>
            <person name="de Ridder D."/>
            <person name="Smid E.J."/>
        </authorList>
    </citation>
    <scope>NUCLEOTIDE SEQUENCE [LARGE SCALE GENOMIC DNA]</scope>
    <source>
        <strain evidence="3">129</strain>
    </source>
</reference>
<dbReference type="GO" id="GO:0070449">
    <property type="term" value="C:elongin complex"/>
    <property type="evidence" value="ECO:0007669"/>
    <property type="project" value="InterPro"/>
</dbReference>
<dbReference type="Proteomes" id="UP000189274">
    <property type="component" value="Unassembled WGS sequence"/>
</dbReference>
<dbReference type="GO" id="GO:0006368">
    <property type="term" value="P:transcription elongation by RNA polymerase II"/>
    <property type="evidence" value="ECO:0007669"/>
    <property type="project" value="InterPro"/>
</dbReference>
<dbReference type="InterPro" id="IPR051870">
    <property type="entry name" value="Elongin-A_domain"/>
</dbReference>
<dbReference type="Pfam" id="PF06881">
    <property type="entry name" value="Elongin_A"/>
    <property type="match status" value="1"/>
</dbReference>
<dbReference type="InterPro" id="IPR010684">
    <property type="entry name" value="RNA_pol_II_trans_fac_SIII_A"/>
</dbReference>
<dbReference type="VEuPathDB" id="FungiDB:C5L36_0C06550"/>
<name>A0A1V2LQ46_PICKU</name>
<dbReference type="Gene3D" id="6.10.250.3180">
    <property type="match status" value="1"/>
</dbReference>